<keyword evidence="1" id="KW-0813">Transport</keyword>
<dbReference type="GO" id="GO:0006813">
    <property type="term" value="P:potassium ion transport"/>
    <property type="evidence" value="ECO:0007669"/>
    <property type="project" value="InterPro"/>
</dbReference>
<gene>
    <name evidence="5" type="ordered locus">Kole_0374</name>
</gene>
<evidence type="ECO:0000259" key="3">
    <source>
        <dbReference type="PROSITE" id="PS51201"/>
    </source>
</evidence>
<dbReference type="Gene3D" id="3.30.70.1450">
    <property type="entry name" value="Regulator of K+ conductance, C-terminal domain"/>
    <property type="match status" value="1"/>
</dbReference>
<dbReference type="KEGG" id="kol:Kole_0374"/>
<dbReference type="Proteomes" id="UP000002382">
    <property type="component" value="Chromosome"/>
</dbReference>
<dbReference type="PANTHER" id="PTHR43833:SF5">
    <property type="entry name" value="TRK SYSTEM POTASSIUM UPTAKE PROTEIN TRKA"/>
    <property type="match status" value="1"/>
</dbReference>
<dbReference type="InterPro" id="IPR036721">
    <property type="entry name" value="RCK_C_sf"/>
</dbReference>
<reference evidence="5 6" key="1">
    <citation type="submission" date="2009-06" db="EMBL/GenBank/DDBJ databases">
        <title>Complete sequence of Thermotogales bacterium TBF 19.5.1.</title>
        <authorList>
            <consortium name="US DOE Joint Genome Institute"/>
            <person name="Lucas S."/>
            <person name="Copeland A."/>
            <person name="Lapidus A."/>
            <person name="Glavina del Rio T."/>
            <person name="Tice H."/>
            <person name="Bruce D."/>
            <person name="Goodwin L."/>
            <person name="Pitluck S."/>
            <person name="Chertkov O."/>
            <person name="Brettin T."/>
            <person name="Detter J.C."/>
            <person name="Han C."/>
            <person name="Schmutz J."/>
            <person name="Larimer F."/>
            <person name="Land M."/>
            <person name="Hauser L."/>
            <person name="Kyrpides N."/>
            <person name="Ovchinnikova G."/>
            <person name="Noll K."/>
        </authorList>
    </citation>
    <scope>NUCLEOTIDE SEQUENCE [LARGE SCALE GENOMIC DNA]</scope>
    <source>
        <strain evidence="6">ATCC BAA-1733 / DSM 21960 / TBF 19.5.1</strain>
    </source>
</reference>
<dbReference type="InterPro" id="IPR003148">
    <property type="entry name" value="RCK_N"/>
</dbReference>
<dbReference type="InterPro" id="IPR036291">
    <property type="entry name" value="NAD(P)-bd_dom_sf"/>
</dbReference>
<feature type="domain" description="RCK N-terminal" evidence="3">
    <location>
        <begin position="1"/>
        <end position="122"/>
    </location>
</feature>
<keyword evidence="2" id="KW-0406">Ion transport</keyword>
<dbReference type="Pfam" id="PF02254">
    <property type="entry name" value="TrkA_N"/>
    <property type="match status" value="1"/>
</dbReference>
<evidence type="ECO:0000256" key="1">
    <source>
        <dbReference type="ARBA" id="ARBA00022448"/>
    </source>
</evidence>
<dbReference type="PROSITE" id="PS51202">
    <property type="entry name" value="RCK_C"/>
    <property type="match status" value="1"/>
</dbReference>
<dbReference type="HOGENOM" id="CLU_046525_2_0_0"/>
<dbReference type="SUPFAM" id="SSF116726">
    <property type="entry name" value="TrkA C-terminal domain-like"/>
    <property type="match status" value="1"/>
</dbReference>
<keyword evidence="6" id="KW-1185">Reference proteome</keyword>
<dbReference type="STRING" id="521045.Kole_0374"/>
<dbReference type="eggNOG" id="COG0569">
    <property type="taxonomic scope" value="Bacteria"/>
</dbReference>
<evidence type="ECO:0000313" key="5">
    <source>
        <dbReference type="EMBL" id="ACR79099.1"/>
    </source>
</evidence>
<name>C5CDT0_KOSOT</name>
<evidence type="ECO:0000259" key="4">
    <source>
        <dbReference type="PROSITE" id="PS51202"/>
    </source>
</evidence>
<dbReference type="SUPFAM" id="SSF51735">
    <property type="entry name" value="NAD(P)-binding Rossmann-fold domains"/>
    <property type="match status" value="1"/>
</dbReference>
<dbReference type="Gene3D" id="3.40.50.720">
    <property type="entry name" value="NAD(P)-binding Rossmann-like Domain"/>
    <property type="match status" value="1"/>
</dbReference>
<accession>C5CDT0</accession>
<sequence>MKVAIIGGKNLTYYLAKGLISRGYRVYVVNKDEEYCVDLAKRLKKVTTIVGDGARRHVLEQLELSEEDQFIALTPNDQDNLIACLTAQRLLGIRRPIALINDPDNKEVFAKMGITAAISPIEMISMTLEDSIFREQITNLIPASEKLSVFRIDLHSTAPVIGKMVKDLELPEESVIGAIIRGDEVIIPRGNTQISENDTLIVLSNPAVQSKVFEALLGEV</sequence>
<evidence type="ECO:0000313" key="6">
    <source>
        <dbReference type="Proteomes" id="UP000002382"/>
    </source>
</evidence>
<feature type="domain" description="RCK C-terminal" evidence="4">
    <location>
        <begin position="135"/>
        <end position="219"/>
    </location>
</feature>
<dbReference type="AlphaFoldDB" id="C5CDT0"/>
<dbReference type="EMBL" id="CP001634">
    <property type="protein sequence ID" value="ACR79099.1"/>
    <property type="molecule type" value="Genomic_DNA"/>
</dbReference>
<organism evidence="5 6">
    <name type="scientific">Kosmotoga olearia (strain ATCC BAA-1733 / DSM 21960 / TBF 19.5.1)</name>
    <dbReference type="NCBI Taxonomy" id="521045"/>
    <lineage>
        <taxon>Bacteria</taxon>
        <taxon>Thermotogati</taxon>
        <taxon>Thermotogota</taxon>
        <taxon>Thermotogae</taxon>
        <taxon>Kosmotogales</taxon>
        <taxon>Kosmotogaceae</taxon>
        <taxon>Kosmotoga</taxon>
    </lineage>
</organism>
<dbReference type="PANTHER" id="PTHR43833">
    <property type="entry name" value="POTASSIUM CHANNEL PROTEIN 2-RELATED-RELATED"/>
    <property type="match status" value="1"/>
</dbReference>
<dbReference type="InterPro" id="IPR006037">
    <property type="entry name" value="RCK_C"/>
</dbReference>
<protein>
    <submittedName>
        <fullName evidence="5">TrkA-N domain protein</fullName>
    </submittedName>
</protein>
<dbReference type="OrthoDB" id="9775180at2"/>
<dbReference type="Pfam" id="PF02080">
    <property type="entry name" value="TrkA_C"/>
    <property type="match status" value="1"/>
</dbReference>
<dbReference type="PROSITE" id="PS51201">
    <property type="entry name" value="RCK_N"/>
    <property type="match status" value="1"/>
</dbReference>
<dbReference type="RefSeq" id="WP_012744886.1">
    <property type="nucleotide sequence ID" value="NC_012785.1"/>
</dbReference>
<evidence type="ECO:0000256" key="2">
    <source>
        <dbReference type="ARBA" id="ARBA00023065"/>
    </source>
</evidence>
<dbReference type="InterPro" id="IPR050721">
    <property type="entry name" value="Trk_Ktr_HKT_K-transport"/>
</dbReference>
<reference evidence="5 6" key="2">
    <citation type="journal article" date="2011" name="J. Bacteriol.">
        <title>Genome Sequence of Kosmotoga olearia Strain TBF 19.5.1, a Thermophilic Bacterium with a Wide Growth Temperature Range, Isolated from the Troll B Oil Platform in the North Sea.</title>
        <authorList>
            <person name="Swithers K.S."/>
            <person name="Dipippo J.L."/>
            <person name="Bruce D.C."/>
            <person name="Detter C."/>
            <person name="Tapia R."/>
            <person name="Han S."/>
            <person name="Goodwin L.A."/>
            <person name="Han J."/>
            <person name="Woyke T."/>
            <person name="Pitluck S."/>
            <person name="Pennacchio L."/>
            <person name="Nolan M."/>
            <person name="Mikhailova N."/>
            <person name="Land M.L."/>
            <person name="Nesbo C.L."/>
            <person name="Gogarten J.P."/>
            <person name="Noll K.M."/>
        </authorList>
    </citation>
    <scope>NUCLEOTIDE SEQUENCE [LARGE SCALE GENOMIC DNA]</scope>
    <source>
        <strain evidence="6">ATCC BAA-1733 / DSM 21960 / TBF 19.5.1</strain>
    </source>
</reference>
<dbReference type="GO" id="GO:0008324">
    <property type="term" value="F:monoatomic cation transmembrane transporter activity"/>
    <property type="evidence" value="ECO:0007669"/>
    <property type="project" value="InterPro"/>
</dbReference>
<proteinExistence type="predicted"/>